<reference evidence="3" key="2">
    <citation type="submission" date="2021-04" db="EMBL/GenBank/DDBJ databases">
        <authorList>
            <person name="Gilroy R."/>
        </authorList>
    </citation>
    <scope>NUCLEOTIDE SEQUENCE</scope>
    <source>
        <strain evidence="3">5790</strain>
    </source>
</reference>
<evidence type="ECO:0000313" key="4">
    <source>
        <dbReference type="Proteomes" id="UP000824162"/>
    </source>
</evidence>
<protein>
    <submittedName>
        <fullName evidence="3">Uncharacterized protein</fullName>
    </submittedName>
</protein>
<name>A0A9D1PQI4_9FIRM</name>
<comment type="caution">
    <text evidence="3">The sequence shown here is derived from an EMBL/GenBank/DDBJ whole genome shotgun (WGS) entry which is preliminary data.</text>
</comment>
<gene>
    <name evidence="3" type="ORF">H9900_03310</name>
</gene>
<dbReference type="AlphaFoldDB" id="A0A9D1PQI4"/>
<sequence>MSEKNSSKPQKGRGNIFNYAVIMIICVIIIILIAAMADNRENEIDNRIIETKRANEAIQNEIVSLREENYELKSERDKIKSELDAQTSYSTALSELTGIWNMINAGDLTGAANALIAADNSAYDENQQGYYNALCKLAGVDPLTKQMTTGQ</sequence>
<accession>A0A9D1PQI4</accession>
<dbReference type="EMBL" id="DXIJ01000064">
    <property type="protein sequence ID" value="HIV85820.1"/>
    <property type="molecule type" value="Genomic_DNA"/>
</dbReference>
<keyword evidence="2" id="KW-0472">Membrane</keyword>
<feature type="transmembrane region" description="Helical" evidence="2">
    <location>
        <begin position="16"/>
        <end position="37"/>
    </location>
</feature>
<dbReference type="Proteomes" id="UP000824162">
    <property type="component" value="Unassembled WGS sequence"/>
</dbReference>
<evidence type="ECO:0000256" key="1">
    <source>
        <dbReference type="SAM" id="Coils"/>
    </source>
</evidence>
<reference evidence="3" key="1">
    <citation type="journal article" date="2021" name="PeerJ">
        <title>Extensive microbial diversity within the chicken gut microbiome revealed by metagenomics and culture.</title>
        <authorList>
            <person name="Gilroy R."/>
            <person name="Ravi A."/>
            <person name="Getino M."/>
            <person name="Pursley I."/>
            <person name="Horton D.L."/>
            <person name="Alikhan N.F."/>
            <person name="Baker D."/>
            <person name="Gharbi K."/>
            <person name="Hall N."/>
            <person name="Watson M."/>
            <person name="Adriaenssens E.M."/>
            <person name="Foster-Nyarko E."/>
            <person name="Jarju S."/>
            <person name="Secka A."/>
            <person name="Antonio M."/>
            <person name="Oren A."/>
            <person name="Chaudhuri R.R."/>
            <person name="La Ragione R."/>
            <person name="Hildebrand F."/>
            <person name="Pallen M.J."/>
        </authorList>
    </citation>
    <scope>NUCLEOTIDE SEQUENCE</scope>
    <source>
        <strain evidence="3">5790</strain>
    </source>
</reference>
<organism evidence="3 4">
    <name type="scientific">Candidatus Monoglobus merdigallinarum</name>
    <dbReference type="NCBI Taxonomy" id="2838698"/>
    <lineage>
        <taxon>Bacteria</taxon>
        <taxon>Bacillati</taxon>
        <taxon>Bacillota</taxon>
        <taxon>Clostridia</taxon>
        <taxon>Monoglobales</taxon>
        <taxon>Monoglobaceae</taxon>
        <taxon>Monoglobus</taxon>
    </lineage>
</organism>
<feature type="coiled-coil region" evidence="1">
    <location>
        <begin position="48"/>
        <end position="82"/>
    </location>
</feature>
<keyword evidence="1" id="KW-0175">Coiled coil</keyword>
<keyword evidence="2" id="KW-0812">Transmembrane</keyword>
<evidence type="ECO:0000313" key="3">
    <source>
        <dbReference type="EMBL" id="HIV85820.1"/>
    </source>
</evidence>
<evidence type="ECO:0000256" key="2">
    <source>
        <dbReference type="SAM" id="Phobius"/>
    </source>
</evidence>
<keyword evidence="2" id="KW-1133">Transmembrane helix</keyword>
<proteinExistence type="predicted"/>